<accession>A0ABQ8U658</accession>
<keyword evidence="2" id="KW-1185">Reference proteome</keyword>
<evidence type="ECO:0000313" key="1">
    <source>
        <dbReference type="EMBL" id="KAJ4454824.1"/>
    </source>
</evidence>
<reference evidence="1" key="1">
    <citation type="journal article" date="2022" name="bioRxiv">
        <title>Genomics of Preaxostyla Flagellates Illuminates Evolutionary Transitions and the Path Towards Mitochondrial Loss.</title>
        <authorList>
            <person name="Novak L.V.F."/>
            <person name="Treitli S.C."/>
            <person name="Pyrih J."/>
            <person name="Halakuc P."/>
            <person name="Pipaliya S.V."/>
            <person name="Vacek V."/>
            <person name="Brzon O."/>
            <person name="Soukal P."/>
            <person name="Eme L."/>
            <person name="Dacks J.B."/>
            <person name="Karnkowska A."/>
            <person name="Elias M."/>
            <person name="Hampl V."/>
        </authorList>
    </citation>
    <scope>NUCLEOTIDE SEQUENCE</scope>
    <source>
        <strain evidence="1">RCP-MX</strain>
    </source>
</reference>
<protein>
    <submittedName>
        <fullName evidence="1">Uncharacterized protein</fullName>
    </submittedName>
</protein>
<sequence length="357" mass="39647">MEEESDNGKGNSRRIHAGRCFEGLAKASFHLSQQFPGLAPELVSHARVSFELTGGKKRWQAEQVEILSFIDLPYVEGTVVTTHLESDSGGSLRFQLYGSTYMASYSFESPAFDVLPLLVRDARVCFLPVWEYETDQWLADDIRALGPPAPATQLTALAPAIATLVSRPTPSVRGRVVVQPKDGLGLILFDRDGEIILTPFRMDEQSPDLRPLLICRQHPTHAKDRKYTACSLCHFCQPSSLPLYLGPSFERPESLPVTKLVVLKAAPSGPHSFEFQAPSSYGRQGTILKFDPLRRYGVIKSEDHQAIIFHLDNQDPLDQPFFPGAPVSFVPVADPVLGQKAIGLWIPLVRVYDVPER</sequence>
<comment type="caution">
    <text evidence="1">The sequence shown here is derived from an EMBL/GenBank/DDBJ whole genome shotgun (WGS) entry which is preliminary data.</text>
</comment>
<proteinExistence type="predicted"/>
<evidence type="ECO:0000313" key="2">
    <source>
        <dbReference type="Proteomes" id="UP001141327"/>
    </source>
</evidence>
<dbReference type="EMBL" id="JAPMOS010000132">
    <property type="protein sequence ID" value="KAJ4454824.1"/>
    <property type="molecule type" value="Genomic_DNA"/>
</dbReference>
<gene>
    <name evidence="1" type="ORF">PAPYR_10392</name>
</gene>
<dbReference type="Proteomes" id="UP001141327">
    <property type="component" value="Unassembled WGS sequence"/>
</dbReference>
<name>A0ABQ8U658_9EUKA</name>
<organism evidence="1 2">
    <name type="scientific">Paratrimastix pyriformis</name>
    <dbReference type="NCBI Taxonomy" id="342808"/>
    <lineage>
        <taxon>Eukaryota</taxon>
        <taxon>Metamonada</taxon>
        <taxon>Preaxostyla</taxon>
        <taxon>Paratrimastigidae</taxon>
        <taxon>Paratrimastix</taxon>
    </lineage>
</organism>